<dbReference type="RefSeq" id="WP_117312513.1">
    <property type="nucleotide sequence ID" value="NZ_JBHRUJ010000016.1"/>
</dbReference>
<keyword evidence="5" id="KW-1185">Reference proteome</keyword>
<gene>
    <name evidence="4" type="ORF">ACFOEJ_08665</name>
</gene>
<dbReference type="Proteomes" id="UP001595625">
    <property type="component" value="Unassembled WGS sequence"/>
</dbReference>
<feature type="transmembrane region" description="Helical" evidence="1">
    <location>
        <begin position="59"/>
        <end position="80"/>
    </location>
</feature>
<keyword evidence="1" id="KW-0472">Membrane</keyword>
<keyword evidence="1" id="KW-0812">Transmembrane</keyword>
<dbReference type="EMBL" id="JBHRUJ010000016">
    <property type="protein sequence ID" value="MFC3211139.1"/>
    <property type="molecule type" value="Genomic_DNA"/>
</dbReference>
<evidence type="ECO:0000313" key="4">
    <source>
        <dbReference type="EMBL" id="MFC3211139.1"/>
    </source>
</evidence>
<dbReference type="InterPro" id="IPR024163">
    <property type="entry name" value="Aerotolerance_reg_N"/>
</dbReference>
<dbReference type="SUPFAM" id="SSF53300">
    <property type="entry name" value="vWA-like"/>
    <property type="match status" value="1"/>
</dbReference>
<keyword evidence="1" id="KW-1133">Transmembrane helix</keyword>
<reference evidence="5" key="1">
    <citation type="journal article" date="2019" name="Int. J. Syst. Evol. Microbiol.">
        <title>The Global Catalogue of Microorganisms (GCM) 10K type strain sequencing project: providing services to taxonomists for standard genome sequencing and annotation.</title>
        <authorList>
            <consortium name="The Broad Institute Genomics Platform"/>
            <consortium name="The Broad Institute Genome Sequencing Center for Infectious Disease"/>
            <person name="Wu L."/>
            <person name="Ma J."/>
        </authorList>
    </citation>
    <scope>NUCLEOTIDE SEQUENCE [LARGE SCALE GENOMIC DNA]</scope>
    <source>
        <strain evidence="5">CCM 320</strain>
    </source>
</reference>
<evidence type="ECO:0000259" key="2">
    <source>
        <dbReference type="Pfam" id="PF07584"/>
    </source>
</evidence>
<dbReference type="InterPro" id="IPR002035">
    <property type="entry name" value="VWF_A"/>
</dbReference>
<evidence type="ECO:0000256" key="1">
    <source>
        <dbReference type="SAM" id="Phobius"/>
    </source>
</evidence>
<accession>A0ABV7KP07</accession>
<evidence type="ECO:0000313" key="5">
    <source>
        <dbReference type="Proteomes" id="UP001595625"/>
    </source>
</evidence>
<dbReference type="PANTHER" id="PTHR37464">
    <property type="entry name" value="BLL2463 PROTEIN"/>
    <property type="match status" value="1"/>
</dbReference>
<dbReference type="Gene3D" id="3.40.50.410">
    <property type="entry name" value="von Willebrand factor, type A domain"/>
    <property type="match status" value="1"/>
</dbReference>
<dbReference type="Pfam" id="PF13519">
    <property type="entry name" value="VWA_2"/>
    <property type="match status" value="1"/>
</dbReference>
<feature type="domain" description="VWFA" evidence="3">
    <location>
        <begin position="91"/>
        <end position="189"/>
    </location>
</feature>
<name>A0ABV7KP07_PLAOK</name>
<dbReference type="Pfam" id="PF07584">
    <property type="entry name" value="BatA"/>
    <property type="match status" value="1"/>
</dbReference>
<sequence>MGISNWGMVWTLVMPIALIVYYLYRKKYRDQQVSSILYWQQVMKEMQASPYLKKLQHHALFYLQLAALLLLVFALLNPYFESDSLEGGEFIFVIDTSASMLAGTPSQLESQKELMKEMAEKAEGKPVTIINAGTTPEILASMEQSAVRLNRVINAIELGYESPELEKTLLFAETLANDDSAVIHIFTDSLDRTILSNKTGAAYVVHANNEKPSNISILQFGVAEGETTDRAIVQLFNDSAETVTGRLELAGDEFKEIADIELAPGEEQLIPFENLPKMEIWQAALDVNDEYILDNEAFAYINRPTGTVIIDNRLHGLVARGLDSLGIQVNTAATDQLTSFTESPLVTNQSDLVEEPVPVLLIGRDDESPVEATGSVETVDHPLFAYAPMEDVFVSQIYPGFDGFETVATVGGEPFIQLSPEGDIIVLADIQATDWPLSPSFPLFLWSAVDELSGSENYIGTFSPKEQRAIALASPSGEWEIFKGDEYQSSYIEGEGSFQAPGEPGIYRAVSGDETKNFIVQLNNEEKNLAAGQNFTAGTPVESENITQLSLIPVILLLILMLMLVEWEVYRRGTSFG</sequence>
<comment type="caution">
    <text evidence="4">The sequence shown here is derived from an EMBL/GenBank/DDBJ whole genome shotgun (WGS) entry which is preliminary data.</text>
</comment>
<feature type="transmembrane region" description="Helical" evidence="1">
    <location>
        <begin position="6"/>
        <end position="24"/>
    </location>
</feature>
<organism evidence="4 5">
    <name type="scientific">Planomicrobium okeanokoites</name>
    <name type="common">Planococcus okeanokoites</name>
    <name type="synonym">Flavobacterium okeanokoites</name>
    <dbReference type="NCBI Taxonomy" id="244"/>
    <lineage>
        <taxon>Bacteria</taxon>
        <taxon>Bacillati</taxon>
        <taxon>Bacillota</taxon>
        <taxon>Bacilli</taxon>
        <taxon>Bacillales</taxon>
        <taxon>Caryophanaceae</taxon>
        <taxon>Planomicrobium</taxon>
    </lineage>
</organism>
<proteinExistence type="predicted"/>
<feature type="domain" description="Aerotolerance regulator N-terminal" evidence="2">
    <location>
        <begin position="9"/>
        <end position="78"/>
    </location>
</feature>
<dbReference type="PANTHER" id="PTHR37464:SF1">
    <property type="entry name" value="BLL2463 PROTEIN"/>
    <property type="match status" value="1"/>
</dbReference>
<dbReference type="InterPro" id="IPR036465">
    <property type="entry name" value="vWFA_dom_sf"/>
</dbReference>
<evidence type="ECO:0000259" key="3">
    <source>
        <dbReference type="Pfam" id="PF13519"/>
    </source>
</evidence>
<protein>
    <submittedName>
        <fullName evidence="4">VWA domain-containing protein</fullName>
    </submittedName>
</protein>
<feature type="transmembrane region" description="Helical" evidence="1">
    <location>
        <begin position="546"/>
        <end position="565"/>
    </location>
</feature>